<feature type="compositionally biased region" description="Low complexity" evidence="1">
    <location>
        <begin position="213"/>
        <end position="228"/>
    </location>
</feature>
<feature type="compositionally biased region" description="Low complexity" evidence="1">
    <location>
        <begin position="256"/>
        <end position="277"/>
    </location>
</feature>
<dbReference type="Proteomes" id="UP001165586">
    <property type="component" value="Unassembled WGS sequence"/>
</dbReference>
<evidence type="ECO:0008006" key="4">
    <source>
        <dbReference type="Google" id="ProtNLM"/>
    </source>
</evidence>
<feature type="compositionally biased region" description="Pro residues" evidence="1">
    <location>
        <begin position="234"/>
        <end position="244"/>
    </location>
</feature>
<reference evidence="2" key="1">
    <citation type="submission" date="2022-08" db="EMBL/GenBank/DDBJ databases">
        <authorList>
            <person name="Deng Y."/>
            <person name="Han X.-F."/>
            <person name="Zhang Y.-Q."/>
        </authorList>
    </citation>
    <scope>NUCLEOTIDE SEQUENCE</scope>
    <source>
        <strain evidence="2">CPCC 203386</strain>
    </source>
</reference>
<evidence type="ECO:0000313" key="2">
    <source>
        <dbReference type="EMBL" id="MCS5734753.1"/>
    </source>
</evidence>
<organism evidence="2 3">
    <name type="scientific">Herbiconiux daphne</name>
    <dbReference type="NCBI Taxonomy" id="2970914"/>
    <lineage>
        <taxon>Bacteria</taxon>
        <taxon>Bacillati</taxon>
        <taxon>Actinomycetota</taxon>
        <taxon>Actinomycetes</taxon>
        <taxon>Micrococcales</taxon>
        <taxon>Microbacteriaceae</taxon>
        <taxon>Herbiconiux</taxon>
    </lineage>
</organism>
<dbReference type="EMBL" id="JANLCJ010000004">
    <property type="protein sequence ID" value="MCS5734753.1"/>
    <property type="molecule type" value="Genomic_DNA"/>
</dbReference>
<dbReference type="RefSeq" id="WP_259539622.1">
    <property type="nucleotide sequence ID" value="NZ_JANLCJ010000004.1"/>
</dbReference>
<sequence>MPASPRPRRRARGYATATFAGLATQPDGTAIPNPTSDKFSNHQVVVDNGTGTVDPANQDAEITWDGDFTVAFYSGLTYFYVSDPTLDVDNGFGTVTATLCGFQADMNDPTLWVPIADTVVTLADLGEVEVTATGFIATPDYAGVEITTPATATAQNRTVAGWDAFPQSFVDFQQLTGQSSNWYSSVGSTDENKAALPLTVSYTATAVPTVTVSKTDSLDPSTPSSTPGRHPRALPRPPARPTAAPPSGLCTPKTSPPSAARHAARSPSRPMAPSAPR</sequence>
<protein>
    <recommendedName>
        <fullName evidence="4">Htaa domain-containing protein</fullName>
    </recommendedName>
</protein>
<comment type="caution">
    <text evidence="2">The sequence shown here is derived from an EMBL/GenBank/DDBJ whole genome shotgun (WGS) entry which is preliminary data.</text>
</comment>
<evidence type="ECO:0000256" key="1">
    <source>
        <dbReference type="SAM" id="MobiDB-lite"/>
    </source>
</evidence>
<gene>
    <name evidence="2" type="ORF">N1032_13495</name>
</gene>
<evidence type="ECO:0000313" key="3">
    <source>
        <dbReference type="Proteomes" id="UP001165586"/>
    </source>
</evidence>
<keyword evidence="3" id="KW-1185">Reference proteome</keyword>
<name>A0ABT2H498_9MICO</name>
<feature type="region of interest" description="Disordered" evidence="1">
    <location>
        <begin position="213"/>
        <end position="277"/>
    </location>
</feature>
<accession>A0ABT2H498</accession>
<proteinExistence type="predicted"/>